<evidence type="ECO:0000259" key="11">
    <source>
        <dbReference type="Pfam" id="PF13953"/>
    </source>
</evidence>
<dbReference type="PANTHER" id="PTHR30451:SF20">
    <property type="entry name" value="FIMBRIAE USHER"/>
    <property type="match status" value="1"/>
</dbReference>
<evidence type="ECO:0000256" key="5">
    <source>
        <dbReference type="ARBA" id="ARBA00022692"/>
    </source>
</evidence>
<evidence type="ECO:0000256" key="6">
    <source>
        <dbReference type="ARBA" id="ARBA00022729"/>
    </source>
</evidence>
<evidence type="ECO:0000313" key="13">
    <source>
        <dbReference type="EMBL" id="MFB4719799.1"/>
    </source>
</evidence>
<dbReference type="EMBL" id="JBHGSI010000003">
    <property type="protein sequence ID" value="MFB4719799.1"/>
    <property type="molecule type" value="Genomic_DNA"/>
</dbReference>
<dbReference type="InterPro" id="IPR037224">
    <property type="entry name" value="PapC_N_sf"/>
</dbReference>
<feature type="domain" description="PapC N-terminal" evidence="12">
    <location>
        <begin position="44"/>
        <end position="186"/>
    </location>
</feature>
<dbReference type="InterPro" id="IPR025949">
    <property type="entry name" value="PapC-like_C"/>
</dbReference>
<feature type="domain" description="PapC-like C-terminal" evidence="11">
    <location>
        <begin position="768"/>
        <end position="820"/>
    </location>
</feature>
<evidence type="ECO:0000256" key="4">
    <source>
        <dbReference type="ARBA" id="ARBA00022452"/>
    </source>
</evidence>
<dbReference type="GO" id="GO:0009279">
    <property type="term" value="C:cell outer membrane"/>
    <property type="evidence" value="ECO:0007669"/>
    <property type="project" value="UniProtKB-SubCell"/>
</dbReference>
<evidence type="ECO:0000256" key="9">
    <source>
        <dbReference type="SAM" id="MobiDB-lite"/>
    </source>
</evidence>
<dbReference type="Gene3D" id="3.10.20.410">
    <property type="match status" value="1"/>
</dbReference>
<gene>
    <name evidence="13" type="ORF">ACE3KR_12995</name>
    <name evidence="14" type="ORF">RQP59_20030</name>
</gene>
<keyword evidence="6" id="KW-0732">Signal</keyword>
<dbReference type="Pfam" id="PF13953">
    <property type="entry name" value="PapC_C"/>
    <property type="match status" value="1"/>
</dbReference>
<dbReference type="SUPFAM" id="SSF141729">
    <property type="entry name" value="FimD N-terminal domain-like"/>
    <property type="match status" value="1"/>
</dbReference>
<evidence type="ECO:0000259" key="12">
    <source>
        <dbReference type="Pfam" id="PF13954"/>
    </source>
</evidence>
<dbReference type="RefSeq" id="WP_265194898.1">
    <property type="nucleotide sequence ID" value="NZ_CP135253.1"/>
</dbReference>
<dbReference type="Gene3D" id="2.60.40.3110">
    <property type="match status" value="1"/>
</dbReference>
<sequence>MQKKYLAEMITAGCSASWICAFVLFVPALFPLTLLAAKKSSNVEFNTSFLDSGYTGNVDLQQFNNSNGMLPGQYLVDIYLNDDLITTEKLTFSKQDNGTVTACLSPELIARMNVAPAAIKIADLPEGKCSPLETVLPTAKAKFDSGRQALIIALPQQDMQKAARGWVPPSLWQSGSAAAFASYNANTYQAQTQGQSFDSQYLNLRTGLNIGSWYFRHNGSLTRQTGSGSEYQSINSYVQRDISAIRGRFLAGQSNTSGRLFDTVPYTGVSVFSDEQMLPESQRGYAPEIRGIARSSNARVTVRQGGLVIYETTVPAGGFVINDLYPTGYGGDLNVTVRESNGSESSFLVPYASVADLLRPGSYRYEAAAGKYRSQSSHDGQSFYQATWQQGITNILSLYGGTQLSSGYQAWQLGGAVSTPVGAIAIDATQANTKTTNDTLKGQSYRVTWSKLVSDTQSNISLAAYRFSTRDYLDFSQAMQYQNLQKGNTVNSALLYRTKNRFSLTLSQGLPEGWGVLSASGITQNYWDRSESTIQYQLGYSNYWKRISYSLTASRNRNLGGSMETSWFFSFSTPLGDERPVMFSAGLARDVAGNLGQQLSLSGTSGEQNQLSWGVSGNRDAQSGTTGSVNGQYISPWTAVTASAAIGKDTRSLSAGMSGAVVAHPHGVTLTPYTSDTWVVVNAPEAAGTEVTSFPGLRLDRWGNAVMPASTPYQRNRVTLDPKNLPDSVELQSTSLSVVPRSGSVVMAQFATQKGYALLLTPAQKMMELPFGTNVTDEQGNNAGMVGQGGLIYARVAAPAGRLFATLSQNGKANTCIIPYGIHSEPVALNKVSYKCN</sequence>
<keyword evidence="10" id="KW-1133">Transmembrane helix</keyword>
<reference evidence="14" key="1">
    <citation type="submission" date="2023-09" db="EMBL/GenBank/DDBJ databases">
        <title>Coexistence of blaNDM-1 and blaKPC-2 in Enterobacter chuandaensis.</title>
        <authorList>
            <person name="Chen R."/>
        </authorList>
    </citation>
    <scope>NUCLEOTIDE SEQUENCE</scope>
    <source>
        <strain evidence="14">FAHZZU5885</strain>
    </source>
</reference>
<evidence type="ECO:0000256" key="3">
    <source>
        <dbReference type="ARBA" id="ARBA00022448"/>
    </source>
</evidence>
<keyword evidence="4" id="KW-1134">Transmembrane beta strand</keyword>
<keyword evidence="5 10" id="KW-0812">Transmembrane</keyword>
<evidence type="ECO:0000313" key="14">
    <source>
        <dbReference type="EMBL" id="WNS37326.1"/>
    </source>
</evidence>
<dbReference type="GO" id="GO:0009297">
    <property type="term" value="P:pilus assembly"/>
    <property type="evidence" value="ECO:0007669"/>
    <property type="project" value="InterPro"/>
</dbReference>
<dbReference type="FunFam" id="2.60.40.3110:FF:000001">
    <property type="entry name" value="Putative fimbrial outer membrane usher"/>
    <property type="match status" value="1"/>
</dbReference>
<dbReference type="Gene3D" id="2.60.40.2610">
    <property type="entry name" value="Outer membrane usher protein FimD, plug domain"/>
    <property type="match status" value="1"/>
</dbReference>
<evidence type="ECO:0000256" key="10">
    <source>
        <dbReference type="SAM" id="Phobius"/>
    </source>
</evidence>
<dbReference type="InterPro" id="IPR000015">
    <property type="entry name" value="Fimb_usher"/>
</dbReference>
<dbReference type="InterPro" id="IPR042186">
    <property type="entry name" value="FimD_plug_dom"/>
</dbReference>
<dbReference type="Gene3D" id="2.60.40.2070">
    <property type="match status" value="1"/>
</dbReference>
<comment type="subcellular location">
    <subcellularLocation>
        <location evidence="1">Cell outer membrane</location>
        <topology evidence="1">Multi-pass membrane protein</topology>
    </subcellularLocation>
</comment>
<keyword evidence="7 10" id="KW-0472">Membrane</keyword>
<dbReference type="Proteomes" id="UP001577381">
    <property type="component" value="Unassembled WGS sequence"/>
</dbReference>
<keyword evidence="8" id="KW-0998">Cell outer membrane</keyword>
<dbReference type="KEGG" id="echu:RQP59_20030"/>
<accession>A0AA96RSP8</accession>
<keyword evidence="3" id="KW-0813">Transport</keyword>
<evidence type="ECO:0000313" key="15">
    <source>
        <dbReference type="Proteomes" id="UP001577381"/>
    </source>
</evidence>
<dbReference type="EMBL" id="CP135253">
    <property type="protein sequence ID" value="WNS37326.1"/>
    <property type="molecule type" value="Genomic_DNA"/>
</dbReference>
<organism evidence="14">
    <name type="scientific">Enterobacter chuandaensis</name>
    <dbReference type="NCBI Taxonomy" id="2497875"/>
    <lineage>
        <taxon>Bacteria</taxon>
        <taxon>Pseudomonadati</taxon>
        <taxon>Pseudomonadota</taxon>
        <taxon>Gammaproteobacteria</taxon>
        <taxon>Enterobacterales</taxon>
        <taxon>Enterobacteriaceae</taxon>
        <taxon>Enterobacter</taxon>
        <taxon>Enterobacter cloacae complex</taxon>
    </lineage>
</organism>
<dbReference type="InterPro" id="IPR043142">
    <property type="entry name" value="PapC-like_C_sf"/>
</dbReference>
<feature type="region of interest" description="Disordered" evidence="9">
    <location>
        <begin position="602"/>
        <end position="627"/>
    </location>
</feature>
<dbReference type="PANTHER" id="PTHR30451">
    <property type="entry name" value="OUTER MEMBRANE USHER PROTEIN"/>
    <property type="match status" value="1"/>
</dbReference>
<reference evidence="13 15" key="2">
    <citation type="submission" date="2024-09" db="EMBL/GenBank/DDBJ databases">
        <title>Molecular characterization of Carbapenemase-producing Enterobacter cloacae Complex from Infections in Argentina.</title>
        <authorList>
            <person name="De Mendieta J.M."/>
            <person name="Gomez S."/>
        </authorList>
    </citation>
    <scope>NUCLEOTIDE SEQUENCE [LARGE SCALE GENOMIC DNA]</scope>
    <source>
        <strain evidence="13 15">M23267</strain>
    </source>
</reference>
<feature type="transmembrane region" description="Helical" evidence="10">
    <location>
        <begin position="12"/>
        <end position="37"/>
    </location>
</feature>
<dbReference type="InterPro" id="IPR025885">
    <property type="entry name" value="PapC_N"/>
</dbReference>
<evidence type="ECO:0000256" key="1">
    <source>
        <dbReference type="ARBA" id="ARBA00004571"/>
    </source>
</evidence>
<comment type="similarity">
    <text evidence="2">Belongs to the fimbrial export usher family.</text>
</comment>
<proteinExistence type="inferred from homology"/>
<evidence type="ECO:0000256" key="7">
    <source>
        <dbReference type="ARBA" id="ARBA00023136"/>
    </source>
</evidence>
<name>A0AA96RSP8_9ENTR</name>
<dbReference type="Pfam" id="PF13954">
    <property type="entry name" value="PapC_N"/>
    <property type="match status" value="1"/>
</dbReference>
<keyword evidence="15" id="KW-1185">Reference proteome</keyword>
<dbReference type="Pfam" id="PF00577">
    <property type="entry name" value="Usher"/>
    <property type="match status" value="1"/>
</dbReference>
<protein>
    <submittedName>
        <fullName evidence="14">Fimbria/pilus outer membrane usher protein</fullName>
    </submittedName>
</protein>
<evidence type="ECO:0000256" key="8">
    <source>
        <dbReference type="ARBA" id="ARBA00023237"/>
    </source>
</evidence>
<dbReference type="AlphaFoldDB" id="A0AA96RSP8"/>
<evidence type="ECO:0000256" key="2">
    <source>
        <dbReference type="ARBA" id="ARBA00008064"/>
    </source>
</evidence>
<dbReference type="GO" id="GO:0015473">
    <property type="term" value="F:fimbrial usher porin activity"/>
    <property type="evidence" value="ECO:0007669"/>
    <property type="project" value="InterPro"/>
</dbReference>